<dbReference type="EMBL" id="JACDTQ010002713">
    <property type="protein sequence ID" value="KAF5916460.1"/>
    <property type="molecule type" value="Genomic_DNA"/>
</dbReference>
<evidence type="ECO:0000313" key="6">
    <source>
        <dbReference type="Proteomes" id="UP000551758"/>
    </source>
</evidence>
<dbReference type="Gene3D" id="2.60.40.10">
    <property type="entry name" value="Immunoglobulins"/>
    <property type="match status" value="2"/>
</dbReference>
<dbReference type="InterPro" id="IPR050199">
    <property type="entry name" value="IgHV"/>
</dbReference>
<evidence type="ECO:0000256" key="2">
    <source>
        <dbReference type="ARBA" id="ARBA00023130"/>
    </source>
</evidence>
<feature type="non-terminal residue" evidence="5">
    <location>
        <position position="131"/>
    </location>
</feature>
<feature type="domain" description="Immunoglobulin V-set" evidence="4">
    <location>
        <begin position="39"/>
        <end position="129"/>
    </location>
</feature>
<name>A0A7J7EKZ3_DICBM</name>
<dbReference type="InterPro" id="IPR036179">
    <property type="entry name" value="Ig-like_dom_sf"/>
</dbReference>
<dbReference type="GO" id="GO:0019814">
    <property type="term" value="C:immunoglobulin complex"/>
    <property type="evidence" value="ECO:0007669"/>
    <property type="project" value="UniProtKB-KW"/>
</dbReference>
<dbReference type="SMART" id="SM00406">
    <property type="entry name" value="IGv"/>
    <property type="match status" value="1"/>
</dbReference>
<accession>A0A7J7EKZ3</accession>
<reference evidence="5 6" key="1">
    <citation type="journal article" date="2020" name="Mol. Biol. Evol.">
        <title>Interspecific Gene Flow and the Evolution of Specialization in Black and White Rhinoceros.</title>
        <authorList>
            <person name="Moodley Y."/>
            <person name="Westbury M.V."/>
            <person name="Russo I.M."/>
            <person name="Gopalakrishnan S."/>
            <person name="Rakotoarivelo A."/>
            <person name="Olsen R.A."/>
            <person name="Prost S."/>
            <person name="Tunstall T."/>
            <person name="Ryder O.A."/>
            <person name="Dalen L."/>
            <person name="Bruford M.W."/>
        </authorList>
    </citation>
    <scope>NUCLEOTIDE SEQUENCE [LARGE SCALE GENOMIC DNA]</scope>
    <source>
        <strain evidence="5">SBR-YM</strain>
        <tissue evidence="5">Skin</tissue>
    </source>
</reference>
<keyword evidence="1" id="KW-0391">Immunity</keyword>
<proteinExistence type="predicted"/>
<dbReference type="GO" id="GO:0002250">
    <property type="term" value="P:adaptive immune response"/>
    <property type="evidence" value="ECO:0007669"/>
    <property type="project" value="UniProtKB-KW"/>
</dbReference>
<keyword evidence="6" id="KW-1185">Reference proteome</keyword>
<evidence type="ECO:0000256" key="1">
    <source>
        <dbReference type="ARBA" id="ARBA00022859"/>
    </source>
</evidence>
<dbReference type="InterPro" id="IPR013106">
    <property type="entry name" value="Ig_V-set"/>
</dbReference>
<comment type="caution">
    <text evidence="5">The sequence shown here is derived from an EMBL/GenBank/DDBJ whole genome shotgun (WGS) entry which is preliminary data.</text>
</comment>
<organism evidence="5 6">
    <name type="scientific">Diceros bicornis minor</name>
    <name type="common">South-central black rhinoceros</name>
    <dbReference type="NCBI Taxonomy" id="77932"/>
    <lineage>
        <taxon>Eukaryota</taxon>
        <taxon>Metazoa</taxon>
        <taxon>Chordata</taxon>
        <taxon>Craniata</taxon>
        <taxon>Vertebrata</taxon>
        <taxon>Euteleostomi</taxon>
        <taxon>Mammalia</taxon>
        <taxon>Eutheria</taxon>
        <taxon>Laurasiatheria</taxon>
        <taxon>Perissodactyla</taxon>
        <taxon>Rhinocerotidae</taxon>
        <taxon>Diceros</taxon>
    </lineage>
</organism>
<gene>
    <name evidence="5" type="ORF">HPG69_006864</name>
</gene>
<dbReference type="PANTHER" id="PTHR23266">
    <property type="entry name" value="IMMUNOGLOBULIN HEAVY CHAIN"/>
    <property type="match status" value="1"/>
</dbReference>
<sequence length="131" mass="14569">MGYIYYNRKTYYNPSLKSRTSISRDTSKNQFSLQLSEDTAVYYCAREPVRGSPREPRHKSPCRRQVGLGCRGCSGHQGVLRTHRVSPKSRSTGGRISITADTSKNQFSLQLSSLSSVTTEDTAVYYCAGGT</sequence>
<evidence type="ECO:0000256" key="3">
    <source>
        <dbReference type="ARBA" id="ARBA00043265"/>
    </source>
</evidence>
<dbReference type="Proteomes" id="UP000551758">
    <property type="component" value="Unassembled WGS sequence"/>
</dbReference>
<dbReference type="InterPro" id="IPR013783">
    <property type="entry name" value="Ig-like_fold"/>
</dbReference>
<protein>
    <recommendedName>
        <fullName evidence="4">Immunoglobulin V-set domain-containing protein</fullName>
    </recommendedName>
</protein>
<evidence type="ECO:0000313" key="5">
    <source>
        <dbReference type="EMBL" id="KAF5916460.1"/>
    </source>
</evidence>
<dbReference type="AlphaFoldDB" id="A0A7J7EKZ3"/>
<evidence type="ECO:0000259" key="4">
    <source>
        <dbReference type="SMART" id="SM00406"/>
    </source>
</evidence>
<keyword evidence="2" id="KW-1064">Adaptive immunity</keyword>
<dbReference type="SUPFAM" id="SSF48726">
    <property type="entry name" value="Immunoglobulin"/>
    <property type="match status" value="2"/>
</dbReference>
<dbReference type="GO" id="GO:0005576">
    <property type="term" value="C:extracellular region"/>
    <property type="evidence" value="ECO:0007669"/>
    <property type="project" value="UniProtKB-ARBA"/>
</dbReference>
<keyword evidence="3" id="KW-1280">Immunoglobulin</keyword>